<dbReference type="GO" id="GO:0005743">
    <property type="term" value="C:mitochondrial inner membrane"/>
    <property type="evidence" value="ECO:0007669"/>
    <property type="project" value="TreeGrafter"/>
</dbReference>
<reference evidence="2" key="1">
    <citation type="submission" date="2015-01" db="EMBL/GenBank/DDBJ databases">
        <authorList>
            <person name="Durling Mikael"/>
        </authorList>
    </citation>
    <scope>NUCLEOTIDE SEQUENCE</scope>
</reference>
<dbReference type="SUPFAM" id="SSF64076">
    <property type="entry name" value="MTH938-like"/>
    <property type="match status" value="1"/>
</dbReference>
<name>A0A0B7JQV6_BIOOC</name>
<accession>A0A0B7JQV6</accession>
<proteinExistence type="predicted"/>
<dbReference type="EMBL" id="CDPU01000007">
    <property type="protein sequence ID" value="CEO47344.1"/>
    <property type="molecule type" value="Genomic_DNA"/>
</dbReference>
<organism evidence="2">
    <name type="scientific">Bionectria ochroleuca</name>
    <name type="common">Gliocladium roseum</name>
    <dbReference type="NCBI Taxonomy" id="29856"/>
    <lineage>
        <taxon>Eukaryota</taxon>
        <taxon>Fungi</taxon>
        <taxon>Dikarya</taxon>
        <taxon>Ascomycota</taxon>
        <taxon>Pezizomycotina</taxon>
        <taxon>Sordariomycetes</taxon>
        <taxon>Hypocreomycetidae</taxon>
        <taxon>Hypocreales</taxon>
        <taxon>Bionectriaceae</taxon>
        <taxon>Clonostachys</taxon>
    </lineage>
</organism>
<dbReference type="InterPro" id="IPR007523">
    <property type="entry name" value="NDUFAF3/AAMDC"/>
</dbReference>
<gene>
    <name evidence="2" type="ORF">BN869_000003399_1</name>
</gene>
<protein>
    <recommendedName>
        <fullName evidence="3">NADH dehydrogenase [ubiquinone] 1 alpha subcomplex assembly factor 3</fullName>
    </recommendedName>
</protein>
<evidence type="ECO:0000313" key="2">
    <source>
        <dbReference type="EMBL" id="CEO47344.1"/>
    </source>
</evidence>
<evidence type="ECO:0008006" key="3">
    <source>
        <dbReference type="Google" id="ProtNLM"/>
    </source>
</evidence>
<dbReference type="PANTHER" id="PTHR21192:SF2">
    <property type="entry name" value="NADH DEHYDROGENASE [UBIQUINONE] 1 ALPHA SUBCOMPLEX ASSEMBLY FACTOR 3"/>
    <property type="match status" value="1"/>
</dbReference>
<dbReference type="Gene3D" id="3.40.1230.10">
    <property type="entry name" value="MTH938-like"/>
    <property type="match status" value="1"/>
</dbReference>
<dbReference type="Pfam" id="PF04430">
    <property type="entry name" value="DUF498"/>
    <property type="match status" value="1"/>
</dbReference>
<dbReference type="InterPro" id="IPR036748">
    <property type="entry name" value="MTH938-like_sf"/>
</dbReference>
<sequence length="218" mass="23915">MMRLQPLQRCACQALRRNVRQIPAAYSTRIASRATVSPGLTPRLLHTSTPQRKRDDRQSQPKPATIQDLDMFGNTPPPSTSVDVCMHDGFGLNSGVTISDGNGALLVNGEAFSWRPWELAKDKKLGNAKGQFVLPEESLSTLDLLWPRPDLLIIGTGKNIMPLSPESRKAITKMGFRVDILDTRNAAAQFNLLATERGVSDVAAALVPLGWKDGQWTD</sequence>
<dbReference type="AlphaFoldDB" id="A0A0B7JQV6"/>
<evidence type="ECO:0000256" key="1">
    <source>
        <dbReference type="SAM" id="MobiDB-lite"/>
    </source>
</evidence>
<dbReference type="PANTHER" id="PTHR21192">
    <property type="entry name" value="NUCLEAR PROTEIN E3-3"/>
    <property type="match status" value="1"/>
</dbReference>
<dbReference type="GO" id="GO:0032981">
    <property type="term" value="P:mitochondrial respiratory chain complex I assembly"/>
    <property type="evidence" value="ECO:0007669"/>
    <property type="project" value="TreeGrafter"/>
</dbReference>
<feature type="region of interest" description="Disordered" evidence="1">
    <location>
        <begin position="37"/>
        <end position="78"/>
    </location>
</feature>